<organism evidence="2 3">
    <name type="scientific">Liparis tanakae</name>
    <name type="common">Tanaka's snailfish</name>
    <dbReference type="NCBI Taxonomy" id="230148"/>
    <lineage>
        <taxon>Eukaryota</taxon>
        <taxon>Metazoa</taxon>
        <taxon>Chordata</taxon>
        <taxon>Craniata</taxon>
        <taxon>Vertebrata</taxon>
        <taxon>Euteleostomi</taxon>
        <taxon>Actinopterygii</taxon>
        <taxon>Neopterygii</taxon>
        <taxon>Teleostei</taxon>
        <taxon>Neoteleostei</taxon>
        <taxon>Acanthomorphata</taxon>
        <taxon>Eupercaria</taxon>
        <taxon>Perciformes</taxon>
        <taxon>Cottioidei</taxon>
        <taxon>Cottales</taxon>
        <taxon>Liparidae</taxon>
        <taxon>Liparis</taxon>
    </lineage>
</organism>
<protein>
    <submittedName>
        <fullName evidence="2">Myosin-1B</fullName>
    </submittedName>
</protein>
<dbReference type="Gene3D" id="1.20.5.340">
    <property type="match status" value="1"/>
</dbReference>
<comment type="caution">
    <text evidence="2">The sequence shown here is derived from an EMBL/GenBank/DDBJ whole genome shotgun (WGS) entry which is preliminary data.</text>
</comment>
<evidence type="ECO:0000313" key="3">
    <source>
        <dbReference type="Proteomes" id="UP000314294"/>
    </source>
</evidence>
<reference evidence="2 3" key="1">
    <citation type="submission" date="2019-03" db="EMBL/GenBank/DDBJ databases">
        <title>First draft genome of Liparis tanakae, snailfish: a comprehensive survey of snailfish specific genes.</title>
        <authorList>
            <person name="Kim W."/>
            <person name="Song I."/>
            <person name="Jeong J.-H."/>
            <person name="Kim D."/>
            <person name="Kim S."/>
            <person name="Ryu S."/>
            <person name="Song J.Y."/>
            <person name="Lee S.K."/>
        </authorList>
    </citation>
    <scope>NUCLEOTIDE SEQUENCE [LARGE SCALE GENOMIC DNA]</scope>
    <source>
        <tissue evidence="2">Muscle</tissue>
    </source>
</reference>
<evidence type="ECO:0000256" key="1">
    <source>
        <dbReference type="SAM" id="MobiDB-lite"/>
    </source>
</evidence>
<name>A0A4Z2GAL0_9TELE</name>
<dbReference type="OrthoDB" id="312459at2759"/>
<accession>A0A4Z2GAL0</accession>
<dbReference type="Proteomes" id="UP000314294">
    <property type="component" value="Unassembled WGS sequence"/>
</dbReference>
<feature type="region of interest" description="Disordered" evidence="1">
    <location>
        <begin position="101"/>
        <end position="130"/>
    </location>
</feature>
<sequence>MAPGSYIRKTLSPIRPSTDSEVSRLLEELFLKDQAVQQLHQEKNHLVELSQGHVQPRLKELVSLQQQTIEDLQSEEEKVNLLTKEKTKLLMQAEDLEYQLEQERSQRGDWEKSRRKLGGDTRSTQESLGEMEKNWSGLEDLIKRKDTEISSTSSKLEAEEALNIGLQRKSKEQQVRPFHMYMECMAQALGSAPRLESLHSCQETGQTYLLHPD</sequence>
<feature type="compositionally biased region" description="Basic and acidic residues" evidence="1">
    <location>
        <begin position="101"/>
        <end position="112"/>
    </location>
</feature>
<evidence type="ECO:0000313" key="2">
    <source>
        <dbReference type="EMBL" id="TNN50617.1"/>
    </source>
</evidence>
<proteinExistence type="predicted"/>
<keyword evidence="3" id="KW-1185">Reference proteome</keyword>
<dbReference type="AlphaFoldDB" id="A0A4Z2GAL0"/>
<dbReference type="SUPFAM" id="SSF90257">
    <property type="entry name" value="Myosin rod fragments"/>
    <property type="match status" value="1"/>
</dbReference>
<dbReference type="EMBL" id="SRLO01000611">
    <property type="protein sequence ID" value="TNN50617.1"/>
    <property type="molecule type" value="Genomic_DNA"/>
</dbReference>
<gene>
    <name evidence="2" type="primary">MYH1B</name>
    <name evidence="2" type="ORF">EYF80_039191</name>
</gene>